<organism evidence="1 2">
    <name type="scientific">Trichonephila clavata</name>
    <name type="common">Joro spider</name>
    <name type="synonym">Nephila clavata</name>
    <dbReference type="NCBI Taxonomy" id="2740835"/>
    <lineage>
        <taxon>Eukaryota</taxon>
        <taxon>Metazoa</taxon>
        <taxon>Ecdysozoa</taxon>
        <taxon>Arthropoda</taxon>
        <taxon>Chelicerata</taxon>
        <taxon>Arachnida</taxon>
        <taxon>Araneae</taxon>
        <taxon>Araneomorphae</taxon>
        <taxon>Entelegynae</taxon>
        <taxon>Araneoidea</taxon>
        <taxon>Nephilidae</taxon>
        <taxon>Trichonephila</taxon>
    </lineage>
</organism>
<dbReference type="AlphaFoldDB" id="A0A8X6J4I5"/>
<dbReference type="Proteomes" id="UP000887116">
    <property type="component" value="Unassembled WGS sequence"/>
</dbReference>
<keyword evidence="2" id="KW-1185">Reference proteome</keyword>
<gene>
    <name evidence="1" type="primary">AVEN_97257_1</name>
    <name evidence="1" type="ORF">TNCT_543121</name>
</gene>
<reference evidence="1" key="1">
    <citation type="submission" date="2020-07" db="EMBL/GenBank/DDBJ databases">
        <title>Multicomponent nature underlies the extraordinary mechanical properties of spider dragline silk.</title>
        <authorList>
            <person name="Kono N."/>
            <person name="Nakamura H."/>
            <person name="Mori M."/>
            <person name="Yoshida Y."/>
            <person name="Ohtoshi R."/>
            <person name="Malay A.D."/>
            <person name="Moran D.A.P."/>
            <person name="Tomita M."/>
            <person name="Numata K."/>
            <person name="Arakawa K."/>
        </authorList>
    </citation>
    <scope>NUCLEOTIDE SEQUENCE</scope>
</reference>
<comment type="caution">
    <text evidence="1">The sequence shown here is derived from an EMBL/GenBank/DDBJ whole genome shotgun (WGS) entry which is preliminary data.</text>
</comment>
<proteinExistence type="predicted"/>
<name>A0A8X6J4I5_TRICU</name>
<accession>A0A8X6J4I5</accession>
<sequence>MAYHKCCTSYGIVVKTECKRIMVLRRKVPYCIQDFFHRLHKKKQPWPSSPSLFFDVRAQFEDEWMPMMKKHELVDYKRYLKGESFEDMYDFPHGQLRSKPKEKLSTTELFYAAYREFQEETGFHFKFTKEEIEDYPLVTLQYTGLDGSVYKQNYFIVNNVRGLKRHVYFNSFNKSYTGQVTSWNDDRLIYQILLLPIEVAYRKFTIQQKMRSDLKHLLCSNYLERLYDYTLLDKDEENNHENALSLMKPRSPVQQTR</sequence>
<evidence type="ECO:0000313" key="1">
    <source>
        <dbReference type="EMBL" id="GFR19740.1"/>
    </source>
</evidence>
<protein>
    <recommendedName>
        <fullName evidence="3">Nudix hydrolase domain-containing protein</fullName>
    </recommendedName>
</protein>
<dbReference type="EMBL" id="BMAO01027815">
    <property type="protein sequence ID" value="GFR19740.1"/>
    <property type="molecule type" value="Genomic_DNA"/>
</dbReference>
<evidence type="ECO:0008006" key="3">
    <source>
        <dbReference type="Google" id="ProtNLM"/>
    </source>
</evidence>
<evidence type="ECO:0000313" key="2">
    <source>
        <dbReference type="Proteomes" id="UP000887116"/>
    </source>
</evidence>